<keyword evidence="7" id="KW-1185">Reference proteome</keyword>
<dbReference type="SUPFAM" id="SSF51604">
    <property type="entry name" value="Enolase C-terminal domain-like"/>
    <property type="match status" value="1"/>
</dbReference>
<dbReference type="AlphaFoldDB" id="A0A9Y2IC53"/>
<dbReference type="GO" id="GO:0000287">
    <property type="term" value="F:magnesium ion binding"/>
    <property type="evidence" value="ECO:0007669"/>
    <property type="project" value="TreeGrafter"/>
</dbReference>
<dbReference type="Pfam" id="PF13378">
    <property type="entry name" value="MR_MLE_C"/>
    <property type="match status" value="1"/>
</dbReference>
<keyword evidence="2" id="KW-0479">Metal-binding</keyword>
<protein>
    <submittedName>
        <fullName evidence="6">Mandelate racemase/muconate lactonizing enzyme family protein</fullName>
    </submittedName>
</protein>
<evidence type="ECO:0000256" key="4">
    <source>
        <dbReference type="SAM" id="MobiDB-lite"/>
    </source>
</evidence>
<dbReference type="SFLD" id="SFLDS00001">
    <property type="entry name" value="Enolase"/>
    <property type="match status" value="1"/>
</dbReference>
<dbReference type="InterPro" id="IPR036849">
    <property type="entry name" value="Enolase-like_C_sf"/>
</dbReference>
<organism evidence="6 7">
    <name type="scientific">Amycolatopsis carbonis</name>
    <dbReference type="NCBI Taxonomy" id="715471"/>
    <lineage>
        <taxon>Bacteria</taxon>
        <taxon>Bacillati</taxon>
        <taxon>Actinomycetota</taxon>
        <taxon>Actinomycetes</taxon>
        <taxon>Pseudonocardiales</taxon>
        <taxon>Pseudonocardiaceae</taxon>
        <taxon>Amycolatopsis</taxon>
    </lineage>
</organism>
<feature type="compositionally biased region" description="Basic and acidic residues" evidence="4">
    <location>
        <begin position="326"/>
        <end position="336"/>
    </location>
</feature>
<dbReference type="Gene3D" id="3.30.390.10">
    <property type="entry name" value="Enolase-like, N-terminal domain"/>
    <property type="match status" value="1"/>
</dbReference>
<dbReference type="InterPro" id="IPR013342">
    <property type="entry name" value="Mandelate_racemase_C"/>
</dbReference>
<feature type="region of interest" description="Disordered" evidence="4">
    <location>
        <begin position="283"/>
        <end position="384"/>
    </location>
</feature>
<evidence type="ECO:0000259" key="5">
    <source>
        <dbReference type="SMART" id="SM00922"/>
    </source>
</evidence>
<dbReference type="GO" id="GO:0016836">
    <property type="term" value="F:hydro-lyase activity"/>
    <property type="evidence" value="ECO:0007669"/>
    <property type="project" value="TreeGrafter"/>
</dbReference>
<dbReference type="InterPro" id="IPR029017">
    <property type="entry name" value="Enolase-like_N"/>
</dbReference>
<dbReference type="EMBL" id="CP127294">
    <property type="protein sequence ID" value="WIX76395.1"/>
    <property type="molecule type" value="Genomic_DNA"/>
</dbReference>
<reference evidence="6 7" key="1">
    <citation type="submission" date="2023-06" db="EMBL/GenBank/DDBJ databases">
        <authorList>
            <person name="Oyuntsetseg B."/>
            <person name="Kim S.B."/>
        </authorList>
    </citation>
    <scope>NUCLEOTIDE SEQUENCE [LARGE SCALE GENOMIC DNA]</scope>
    <source>
        <strain evidence="6 7">2-15</strain>
    </source>
</reference>
<comment type="cofactor">
    <cofactor evidence="1">
        <name>Mg(2+)</name>
        <dbReference type="ChEBI" id="CHEBI:18420"/>
    </cofactor>
</comment>
<name>A0A9Y2IC53_9PSEU</name>
<evidence type="ECO:0000313" key="6">
    <source>
        <dbReference type="EMBL" id="WIX76395.1"/>
    </source>
</evidence>
<proteinExistence type="predicted"/>
<feature type="compositionally biased region" description="Basic residues" evidence="4">
    <location>
        <begin position="316"/>
        <end position="325"/>
    </location>
</feature>
<feature type="compositionally biased region" description="Low complexity" evidence="4">
    <location>
        <begin position="371"/>
        <end position="384"/>
    </location>
</feature>
<dbReference type="InterPro" id="IPR029065">
    <property type="entry name" value="Enolase_C-like"/>
</dbReference>
<dbReference type="Pfam" id="PF02746">
    <property type="entry name" value="MR_MLE_N"/>
    <property type="match status" value="1"/>
</dbReference>
<evidence type="ECO:0000256" key="2">
    <source>
        <dbReference type="ARBA" id="ARBA00022723"/>
    </source>
</evidence>
<feature type="domain" description="Mandelate racemase/muconate lactonizing enzyme C-terminal" evidence="5">
    <location>
        <begin position="147"/>
        <end position="244"/>
    </location>
</feature>
<dbReference type="Proteomes" id="UP001236014">
    <property type="component" value="Chromosome"/>
</dbReference>
<accession>A0A9Y2IC53</accession>
<evidence type="ECO:0000256" key="1">
    <source>
        <dbReference type="ARBA" id="ARBA00001946"/>
    </source>
</evidence>
<dbReference type="InterPro" id="IPR013341">
    <property type="entry name" value="Mandelate_racemase_N_dom"/>
</dbReference>
<dbReference type="InterPro" id="IPR046945">
    <property type="entry name" value="RHMD-like"/>
</dbReference>
<dbReference type="CDD" id="cd03316">
    <property type="entry name" value="MR_like"/>
    <property type="match status" value="1"/>
</dbReference>
<sequence length="479" mass="50538">MTVAVKAEAFLVDLEVEQQRTDAVQAFLKQETVFVELATDDGGTALGYSYTIGTGGTAVLALLRDHLLPRLISQDARRIEAVWTDLFASTRATTVGAITSLALAAVDTALWDLKCRRAGEPLWRVAGGFASRVPLYDTEGGWLHLSTDELVAGARKSAAAGWGGVKVKVGKPTAHEDLERLGAVREAVGPRFDLMVDANQSLTAAEAIRRARAFEAVDLFWFEEPLPADDVAGHARLSTASPIPIAVGESLYSVAQFRDYLHRSAASIVQVDVARVGRDHAVAEGRAPGGGVQRAGVPALPDGAARQLDRRDSQRPLRRAHPAAARHHDGRDDDRRRARRRPGDAGPGHPVEPRRDGRAPGGLVNTRRPAAETSASASAAEVPQASAARPASAAARAEPAALAELFQVNAWVSAVPWTAFSVSTFSRTSVGGIAASVSARAAASQNALGARGSSRDAPVRKAAALGSCCRAGVRWPRSP</sequence>
<dbReference type="PANTHER" id="PTHR13794">
    <property type="entry name" value="ENOLASE SUPERFAMILY, MANDELATE RACEMASE"/>
    <property type="match status" value="1"/>
</dbReference>
<evidence type="ECO:0000313" key="7">
    <source>
        <dbReference type="Proteomes" id="UP001236014"/>
    </source>
</evidence>
<dbReference type="Gene3D" id="3.20.20.120">
    <property type="entry name" value="Enolase-like C-terminal domain"/>
    <property type="match status" value="1"/>
</dbReference>
<dbReference type="KEGG" id="acab:QRX50_33705"/>
<evidence type="ECO:0000256" key="3">
    <source>
        <dbReference type="ARBA" id="ARBA00022842"/>
    </source>
</evidence>
<dbReference type="GO" id="GO:0016052">
    <property type="term" value="P:carbohydrate catabolic process"/>
    <property type="evidence" value="ECO:0007669"/>
    <property type="project" value="TreeGrafter"/>
</dbReference>
<keyword evidence="3" id="KW-0460">Magnesium</keyword>
<dbReference type="SMART" id="SM00922">
    <property type="entry name" value="MR_MLE"/>
    <property type="match status" value="1"/>
</dbReference>
<dbReference type="SUPFAM" id="SSF54826">
    <property type="entry name" value="Enolase N-terminal domain-like"/>
    <property type="match status" value="1"/>
</dbReference>
<gene>
    <name evidence="6" type="ORF">QRX50_33705</name>
</gene>
<dbReference type="PANTHER" id="PTHR13794:SF58">
    <property type="entry name" value="MITOCHONDRIAL ENOLASE SUPERFAMILY MEMBER 1"/>
    <property type="match status" value="1"/>
</dbReference>